<protein>
    <submittedName>
        <fullName evidence="1">Uncharacterized protein</fullName>
    </submittedName>
</protein>
<dbReference type="EMBL" id="CP081201">
    <property type="protein sequence ID" value="UXZ93888.1"/>
    <property type="molecule type" value="Genomic_DNA"/>
</dbReference>
<accession>A0ABY6F838</accession>
<gene>
    <name evidence="1" type="ORF">K3169_16000</name>
</gene>
<keyword evidence="2" id="KW-1185">Reference proteome</keyword>
<dbReference type="RefSeq" id="WP_231674591.1">
    <property type="nucleotide sequence ID" value="NZ_CP081201.1"/>
</dbReference>
<reference evidence="1" key="1">
    <citation type="submission" date="2021-08" db="EMBL/GenBank/DDBJ databases">
        <title>Complete genome sequence of Pseudomonas phytophila.</title>
        <authorList>
            <person name="Weir B.S."/>
            <person name="Templeton M.D."/>
            <person name="Arshed S."/>
            <person name="Andersen M.T."/>
            <person name="Jayaraman J."/>
        </authorList>
    </citation>
    <scope>NUCLEOTIDE SEQUENCE</scope>
    <source>
        <strain evidence="1">ICMP 23753</strain>
    </source>
</reference>
<evidence type="ECO:0000313" key="1">
    <source>
        <dbReference type="EMBL" id="UXZ93888.1"/>
    </source>
</evidence>
<evidence type="ECO:0000313" key="2">
    <source>
        <dbReference type="Proteomes" id="UP001063228"/>
    </source>
</evidence>
<proteinExistence type="predicted"/>
<dbReference type="Proteomes" id="UP001063228">
    <property type="component" value="Chromosome"/>
</dbReference>
<organism evidence="1 2">
    <name type="scientific">Pseudomonas phytophila</name>
    <dbReference type="NCBI Taxonomy" id="2867264"/>
    <lineage>
        <taxon>Bacteria</taxon>
        <taxon>Pseudomonadati</taxon>
        <taxon>Pseudomonadota</taxon>
        <taxon>Gammaproteobacteria</taxon>
        <taxon>Pseudomonadales</taxon>
        <taxon>Pseudomonadaceae</taxon>
        <taxon>Pseudomonas</taxon>
    </lineage>
</organism>
<sequence>MSFDLVSLGDLIRMLSAGGVLELSVAGRNVGDMVRLASAANGGNGGLILSGLGERPIGDYVRIASAGGGKVTLKW</sequence>
<name>A0ABY6F838_9PSED</name>